<sequence>IKKIIQNQPEIHAIIFVLKSNQSKLTPEFELAMRSLLSIFPKSAVQNIFFFYTFSVGTFFAIGDVMGPLVEFSKKFKATQSLAIPVGADRGFCIDSESFRYLLAKNQKIQYSTRKEKDFAYSWDKSAESIAEFTNALKDLPPIQGKEIVFAENLVKTALNFCDWYEANGANLPAEEKAEFDANLADLLKSVLNKTMPLEMPRIKRVLAVLNCGSILMDNSAILERIKTLLKIQKKLEN</sequence>
<organism evidence="1 2">
    <name type="scientific">Panagrolaimus sp. JU765</name>
    <dbReference type="NCBI Taxonomy" id="591449"/>
    <lineage>
        <taxon>Eukaryota</taxon>
        <taxon>Metazoa</taxon>
        <taxon>Ecdysozoa</taxon>
        <taxon>Nematoda</taxon>
        <taxon>Chromadorea</taxon>
        <taxon>Rhabditida</taxon>
        <taxon>Tylenchina</taxon>
        <taxon>Panagrolaimomorpha</taxon>
        <taxon>Panagrolaimoidea</taxon>
        <taxon>Panagrolaimidae</taxon>
        <taxon>Panagrolaimus</taxon>
    </lineage>
</organism>
<name>A0AC34R5C7_9BILA</name>
<evidence type="ECO:0000313" key="1">
    <source>
        <dbReference type="Proteomes" id="UP000887576"/>
    </source>
</evidence>
<evidence type="ECO:0000313" key="2">
    <source>
        <dbReference type="WBParaSite" id="JU765_v2.g3493.t1"/>
    </source>
</evidence>
<accession>A0AC34R5C7</accession>
<dbReference type="WBParaSite" id="JU765_v2.g3493.t1">
    <property type="protein sequence ID" value="JU765_v2.g3493.t1"/>
    <property type="gene ID" value="JU765_v2.g3493"/>
</dbReference>
<reference evidence="2" key="1">
    <citation type="submission" date="2022-11" db="UniProtKB">
        <authorList>
            <consortium name="WormBaseParasite"/>
        </authorList>
    </citation>
    <scope>IDENTIFICATION</scope>
</reference>
<proteinExistence type="predicted"/>
<protein>
    <submittedName>
        <fullName evidence="2">Uncharacterized protein</fullName>
    </submittedName>
</protein>
<dbReference type="Proteomes" id="UP000887576">
    <property type="component" value="Unplaced"/>
</dbReference>